<evidence type="ECO:0000313" key="3">
    <source>
        <dbReference type="Proteomes" id="UP000677054"/>
    </source>
</evidence>
<proteinExistence type="predicted"/>
<dbReference type="EMBL" id="CAJPEV010002824">
    <property type="protein sequence ID" value="CAG0898148.1"/>
    <property type="molecule type" value="Genomic_DNA"/>
</dbReference>
<protein>
    <submittedName>
        <fullName evidence="2">Uncharacterized protein</fullName>
    </submittedName>
</protein>
<keyword evidence="3" id="KW-1185">Reference proteome</keyword>
<feature type="compositionally biased region" description="Basic and acidic residues" evidence="1">
    <location>
        <begin position="32"/>
        <end position="42"/>
    </location>
</feature>
<organism evidence="2">
    <name type="scientific">Darwinula stevensoni</name>
    <dbReference type="NCBI Taxonomy" id="69355"/>
    <lineage>
        <taxon>Eukaryota</taxon>
        <taxon>Metazoa</taxon>
        <taxon>Ecdysozoa</taxon>
        <taxon>Arthropoda</taxon>
        <taxon>Crustacea</taxon>
        <taxon>Oligostraca</taxon>
        <taxon>Ostracoda</taxon>
        <taxon>Podocopa</taxon>
        <taxon>Podocopida</taxon>
        <taxon>Darwinulocopina</taxon>
        <taxon>Darwinuloidea</taxon>
        <taxon>Darwinulidae</taxon>
        <taxon>Darwinula</taxon>
    </lineage>
</organism>
<feature type="region of interest" description="Disordered" evidence="1">
    <location>
        <begin position="151"/>
        <end position="199"/>
    </location>
</feature>
<feature type="compositionally biased region" description="Basic residues" evidence="1">
    <location>
        <begin position="85"/>
        <end position="96"/>
    </location>
</feature>
<gene>
    <name evidence="2" type="ORF">DSTB1V02_LOCUS10159</name>
</gene>
<sequence>MAMSSPVTLALSMPSSPEAASPVFRRKSRRSRPYERVRRREAPSLSPLPSPRPSPDRVPRPSSAPPAQSTLTEADPEDGDEGGRRQRYNFRNLPRKSYHEIGRHCVQKRRRRRNAAARAGAAVRAGAAALAEAAAGADIRPPPVRPAAIRPAARRPMADSIQPTKQRKNREDMPPPELELRPELEPPLEPPSDRPPADPWPTALLQDEAPWPAGDLWTPVLLGGHRFLSSQTPWPPQHEMTFGPSTRELSSDLDGKLSRSEGRLVVLAALMVLLCRRDTLRLPQEHLY</sequence>
<dbReference type="AlphaFoldDB" id="A0A7R9AA89"/>
<feature type="region of interest" description="Disordered" evidence="1">
    <location>
        <begin position="234"/>
        <end position="254"/>
    </location>
</feature>
<feature type="region of interest" description="Disordered" evidence="1">
    <location>
        <begin position="1"/>
        <end position="120"/>
    </location>
</feature>
<dbReference type="EMBL" id="LR902341">
    <property type="protein sequence ID" value="CAD7250382.1"/>
    <property type="molecule type" value="Genomic_DNA"/>
</dbReference>
<reference evidence="2" key="1">
    <citation type="submission" date="2020-11" db="EMBL/GenBank/DDBJ databases">
        <authorList>
            <person name="Tran Van P."/>
        </authorList>
    </citation>
    <scope>NUCLEOTIDE SEQUENCE</scope>
</reference>
<feature type="compositionally biased region" description="Basic residues" evidence="1">
    <location>
        <begin position="105"/>
        <end position="115"/>
    </location>
</feature>
<name>A0A7R9AA89_9CRUS</name>
<feature type="compositionally biased region" description="Basic and acidic residues" evidence="1">
    <location>
        <begin position="169"/>
        <end position="184"/>
    </location>
</feature>
<evidence type="ECO:0000256" key="1">
    <source>
        <dbReference type="SAM" id="MobiDB-lite"/>
    </source>
</evidence>
<accession>A0A7R9AA89</accession>
<evidence type="ECO:0000313" key="2">
    <source>
        <dbReference type="EMBL" id="CAD7250382.1"/>
    </source>
</evidence>
<dbReference type="Proteomes" id="UP000677054">
    <property type="component" value="Unassembled WGS sequence"/>
</dbReference>